<dbReference type="HOGENOM" id="CLU_2008314_0_0_1"/>
<accession>M4BFX5</accession>
<organism evidence="1 2">
    <name type="scientific">Hyaloperonospora arabidopsidis (strain Emoy2)</name>
    <name type="common">Downy mildew agent</name>
    <name type="synonym">Peronospora arabidopsidis</name>
    <dbReference type="NCBI Taxonomy" id="559515"/>
    <lineage>
        <taxon>Eukaryota</taxon>
        <taxon>Sar</taxon>
        <taxon>Stramenopiles</taxon>
        <taxon>Oomycota</taxon>
        <taxon>Peronosporomycetes</taxon>
        <taxon>Peronosporales</taxon>
        <taxon>Peronosporaceae</taxon>
        <taxon>Hyaloperonospora</taxon>
    </lineage>
</organism>
<protein>
    <submittedName>
        <fullName evidence="1">Uncharacterized protein</fullName>
    </submittedName>
</protein>
<evidence type="ECO:0000313" key="2">
    <source>
        <dbReference type="Proteomes" id="UP000011713"/>
    </source>
</evidence>
<dbReference type="InParanoid" id="M4BFX5"/>
<dbReference type="EMBL" id="JH598219">
    <property type="status" value="NOT_ANNOTATED_CDS"/>
    <property type="molecule type" value="Genomic_DNA"/>
</dbReference>
<keyword evidence="2" id="KW-1185">Reference proteome</keyword>
<dbReference type="VEuPathDB" id="FungiDB:HpaG805195"/>
<name>M4BFX5_HYAAE</name>
<reference evidence="1" key="2">
    <citation type="submission" date="2015-06" db="UniProtKB">
        <authorList>
            <consortium name="EnsemblProtists"/>
        </authorList>
    </citation>
    <scope>IDENTIFICATION</scope>
    <source>
        <strain evidence="1">Emoy2</strain>
    </source>
</reference>
<dbReference type="AlphaFoldDB" id="M4BFX5"/>
<sequence>MGPWEPSRLRKEEAARRGVVKRRWEERWRMVECMGFLDVDRSMDKWMEVEWGGRGCVRASNFENDRDESDGGVGRWIRWRMLRRNVATQMLRCIEIGTILGFTDNTGSSGWAKYSGLCTSFAQS</sequence>
<proteinExistence type="predicted"/>
<evidence type="ECO:0000313" key="1">
    <source>
        <dbReference type="EnsemblProtists" id="HpaP805195"/>
    </source>
</evidence>
<reference evidence="2" key="1">
    <citation type="journal article" date="2010" name="Science">
        <title>Signatures of adaptation to obligate biotrophy in the Hyaloperonospora arabidopsidis genome.</title>
        <authorList>
            <person name="Baxter L."/>
            <person name="Tripathy S."/>
            <person name="Ishaque N."/>
            <person name="Boot N."/>
            <person name="Cabral A."/>
            <person name="Kemen E."/>
            <person name="Thines M."/>
            <person name="Ah-Fong A."/>
            <person name="Anderson R."/>
            <person name="Badejoko W."/>
            <person name="Bittner-Eddy P."/>
            <person name="Boore J.L."/>
            <person name="Chibucos M.C."/>
            <person name="Coates M."/>
            <person name="Dehal P."/>
            <person name="Delehaunty K."/>
            <person name="Dong S."/>
            <person name="Downton P."/>
            <person name="Dumas B."/>
            <person name="Fabro G."/>
            <person name="Fronick C."/>
            <person name="Fuerstenberg S.I."/>
            <person name="Fulton L."/>
            <person name="Gaulin E."/>
            <person name="Govers F."/>
            <person name="Hughes L."/>
            <person name="Humphray S."/>
            <person name="Jiang R.H."/>
            <person name="Judelson H."/>
            <person name="Kamoun S."/>
            <person name="Kyung K."/>
            <person name="Meijer H."/>
            <person name="Minx P."/>
            <person name="Morris P."/>
            <person name="Nelson J."/>
            <person name="Phuntumart V."/>
            <person name="Qutob D."/>
            <person name="Rehmany A."/>
            <person name="Rougon-Cardoso A."/>
            <person name="Ryden P."/>
            <person name="Torto-Alalibo T."/>
            <person name="Studholme D."/>
            <person name="Wang Y."/>
            <person name="Win J."/>
            <person name="Wood J."/>
            <person name="Clifton S.W."/>
            <person name="Rogers J."/>
            <person name="Van den Ackerveken G."/>
            <person name="Jones J.D."/>
            <person name="McDowell J.M."/>
            <person name="Beynon J."/>
            <person name="Tyler B.M."/>
        </authorList>
    </citation>
    <scope>NUCLEOTIDE SEQUENCE [LARGE SCALE GENOMIC DNA]</scope>
    <source>
        <strain evidence="2">Emoy2</strain>
    </source>
</reference>
<dbReference type="Proteomes" id="UP000011713">
    <property type="component" value="Unassembled WGS sequence"/>
</dbReference>
<dbReference type="EnsemblProtists" id="HpaT805195">
    <property type="protein sequence ID" value="HpaP805195"/>
    <property type="gene ID" value="HpaG805195"/>
</dbReference>